<dbReference type="EMBL" id="BDDD01001772">
    <property type="protein sequence ID" value="GAV78280.1"/>
    <property type="molecule type" value="Genomic_DNA"/>
</dbReference>
<reference evidence="3" key="1">
    <citation type="submission" date="2016-04" db="EMBL/GenBank/DDBJ databases">
        <title>Cephalotus genome sequencing.</title>
        <authorList>
            <person name="Fukushima K."/>
            <person name="Hasebe M."/>
            <person name="Fang X."/>
        </authorList>
    </citation>
    <scope>NUCLEOTIDE SEQUENCE [LARGE SCALE GENOMIC DNA]</scope>
    <source>
        <strain evidence="3">cv. St1</strain>
    </source>
</reference>
<organism evidence="2 3">
    <name type="scientific">Cephalotus follicularis</name>
    <name type="common">Albany pitcher plant</name>
    <dbReference type="NCBI Taxonomy" id="3775"/>
    <lineage>
        <taxon>Eukaryota</taxon>
        <taxon>Viridiplantae</taxon>
        <taxon>Streptophyta</taxon>
        <taxon>Embryophyta</taxon>
        <taxon>Tracheophyta</taxon>
        <taxon>Spermatophyta</taxon>
        <taxon>Magnoliopsida</taxon>
        <taxon>eudicotyledons</taxon>
        <taxon>Gunneridae</taxon>
        <taxon>Pentapetalae</taxon>
        <taxon>rosids</taxon>
        <taxon>fabids</taxon>
        <taxon>Oxalidales</taxon>
        <taxon>Cephalotaceae</taxon>
        <taxon>Cephalotus</taxon>
    </lineage>
</organism>
<comment type="caution">
    <text evidence="2">The sequence shown here is derived from an EMBL/GenBank/DDBJ whole genome shotgun (WGS) entry which is preliminary data.</text>
</comment>
<accession>A0A1Q3CDH5</accession>
<proteinExistence type="predicted"/>
<evidence type="ECO:0000313" key="3">
    <source>
        <dbReference type="Proteomes" id="UP000187406"/>
    </source>
</evidence>
<protein>
    <submittedName>
        <fullName evidence="2">Uncharacterized protein</fullName>
    </submittedName>
</protein>
<evidence type="ECO:0000256" key="1">
    <source>
        <dbReference type="SAM" id="MobiDB-lite"/>
    </source>
</evidence>
<name>A0A1Q3CDH5_CEPFO</name>
<feature type="non-terminal residue" evidence="2">
    <location>
        <position position="1"/>
    </location>
</feature>
<evidence type="ECO:0000313" key="2">
    <source>
        <dbReference type="EMBL" id="GAV78280.1"/>
    </source>
</evidence>
<keyword evidence="3" id="KW-1185">Reference proteome</keyword>
<feature type="region of interest" description="Disordered" evidence="1">
    <location>
        <begin position="1"/>
        <end position="31"/>
    </location>
</feature>
<dbReference type="AlphaFoldDB" id="A0A1Q3CDH5"/>
<dbReference type="InParanoid" id="A0A1Q3CDH5"/>
<gene>
    <name evidence="2" type="ORF">CFOL_v3_21748</name>
</gene>
<sequence>KANVTREATGGLRDSLPSNTKRNGGNRETKNTNSVSIYKDLFGLGFPLNMGMKKGGQADLGMTWSQSILILWPRICLLGRPVFRGSLLFGAGGMWHNFLGFTMMLRRTGISLLKDQFLALLIPPLPRQQIHVRVLK</sequence>
<dbReference type="Proteomes" id="UP000187406">
    <property type="component" value="Unassembled WGS sequence"/>
</dbReference>